<evidence type="ECO:0000313" key="2">
    <source>
        <dbReference type="Proteomes" id="UP000034228"/>
    </source>
</evidence>
<dbReference type="STRING" id="336831.WG68_00610"/>
<name>A0A0M2VE85_9GAMM</name>
<dbReference type="Proteomes" id="UP000034228">
    <property type="component" value="Unassembled WGS sequence"/>
</dbReference>
<protein>
    <submittedName>
        <fullName evidence="1">Uncharacterized protein</fullName>
    </submittedName>
</protein>
<reference evidence="1 2" key="1">
    <citation type="submission" date="2015-03" db="EMBL/GenBank/DDBJ databases">
        <title>Draft genome sequences of two protease-producing strains of Arsukibacterium isolated from two cold and alkaline environments.</title>
        <authorList>
            <person name="Lylloff J.E."/>
            <person name="Skov L.B."/>
            <person name="Jepsen M."/>
            <person name="Hallin P.F."/>
            <person name="Sorensen S.J."/>
            <person name="Stougaard P."/>
            <person name="Glaring M.A."/>
        </authorList>
    </citation>
    <scope>NUCLEOTIDE SEQUENCE [LARGE SCALE GENOMIC DNA]</scope>
    <source>
        <strain evidence="1 2">GCM72</strain>
    </source>
</reference>
<gene>
    <name evidence="1" type="ORF">WG68_00610</name>
</gene>
<keyword evidence="2" id="KW-1185">Reference proteome</keyword>
<evidence type="ECO:0000313" key="1">
    <source>
        <dbReference type="EMBL" id="KKO47433.1"/>
    </source>
</evidence>
<sequence>MALISALIFLLVMLLIVSANLFISQMSIKSAQAAQQQLLFEQQALAEHLSSVSAATQANIEADLIVFSRCPAGYAVWSELLVQCDVFNMATRLLSDDSRFAAGYSSMLLRQHLVAGEVLYAEE</sequence>
<organism evidence="1 2">
    <name type="scientific">Arsukibacterium ikkense</name>
    <dbReference type="NCBI Taxonomy" id="336831"/>
    <lineage>
        <taxon>Bacteria</taxon>
        <taxon>Pseudomonadati</taxon>
        <taxon>Pseudomonadota</taxon>
        <taxon>Gammaproteobacteria</taxon>
        <taxon>Chromatiales</taxon>
        <taxon>Chromatiaceae</taxon>
        <taxon>Arsukibacterium</taxon>
    </lineage>
</organism>
<proteinExistence type="predicted"/>
<dbReference type="AlphaFoldDB" id="A0A0M2VE85"/>
<dbReference type="PATRIC" id="fig|336831.14.peg.2331"/>
<dbReference type="EMBL" id="LAHO01000001">
    <property type="protein sequence ID" value="KKO47433.1"/>
    <property type="molecule type" value="Genomic_DNA"/>
</dbReference>
<comment type="caution">
    <text evidence="1">The sequence shown here is derived from an EMBL/GenBank/DDBJ whole genome shotgun (WGS) entry which is preliminary data.</text>
</comment>
<accession>A0A0M2VE85</accession>